<dbReference type="Proteomes" id="UP001576776">
    <property type="component" value="Unassembled WGS sequence"/>
</dbReference>
<keyword evidence="5" id="KW-0808">Transferase</keyword>
<dbReference type="SUPFAM" id="SSF55781">
    <property type="entry name" value="GAF domain-like"/>
    <property type="match status" value="1"/>
</dbReference>
<evidence type="ECO:0000256" key="5">
    <source>
        <dbReference type="ARBA" id="ARBA00022679"/>
    </source>
</evidence>
<dbReference type="InterPro" id="IPR016132">
    <property type="entry name" value="Phyto_chromo_attachment"/>
</dbReference>
<dbReference type="SUPFAM" id="SSF52172">
    <property type="entry name" value="CheY-like"/>
    <property type="match status" value="1"/>
</dbReference>
<feature type="domain" description="Phytochrome chromophore attachment site" evidence="11">
    <location>
        <begin position="544"/>
        <end position="681"/>
    </location>
</feature>
<dbReference type="InterPro" id="IPR000014">
    <property type="entry name" value="PAS"/>
</dbReference>
<dbReference type="PANTHER" id="PTHR43304">
    <property type="entry name" value="PHYTOCHROME-LIKE PROTEIN CPH1"/>
    <property type="match status" value="1"/>
</dbReference>
<dbReference type="InterPro" id="IPR005467">
    <property type="entry name" value="His_kinase_dom"/>
</dbReference>
<keyword evidence="7" id="KW-0902">Two-component regulatory system</keyword>
<dbReference type="CDD" id="cd16922">
    <property type="entry name" value="HATPase_EvgS-ArcB-TorS-like"/>
    <property type="match status" value="1"/>
</dbReference>
<feature type="domain" description="CBS" evidence="16">
    <location>
        <begin position="128"/>
        <end position="188"/>
    </location>
</feature>
<dbReference type="SMART" id="SM00448">
    <property type="entry name" value="REC"/>
    <property type="match status" value="1"/>
</dbReference>
<dbReference type="RefSeq" id="WP_413260848.1">
    <property type="nucleotide sequence ID" value="NZ_JBHFNS010000094.1"/>
</dbReference>
<dbReference type="InterPro" id="IPR011006">
    <property type="entry name" value="CheY-like_superfamily"/>
</dbReference>
<keyword evidence="9" id="KW-0129">CBS domain</keyword>
<reference evidence="17 18" key="1">
    <citation type="submission" date="2024-09" db="EMBL/GenBank/DDBJ databases">
        <title>Floridaenema gen nov. (Aerosakkonemataceae, Aerosakkonematales ord. nov., Cyanobacteria) from benthic tropical and subtropical fresh waters, with the description of four new species.</title>
        <authorList>
            <person name="Moretto J.A."/>
            <person name="Berthold D.E."/>
            <person name="Lefler F.W."/>
            <person name="Huang I.-S."/>
            <person name="Laughinghouse H. IV."/>
        </authorList>
    </citation>
    <scope>NUCLEOTIDE SEQUENCE [LARGE SCALE GENOMIC DNA]</scope>
    <source>
        <strain evidence="17 18">BLCC-F154</strain>
    </source>
</reference>
<dbReference type="CDD" id="cd00082">
    <property type="entry name" value="HisKA"/>
    <property type="match status" value="1"/>
</dbReference>
<evidence type="ECO:0000313" key="18">
    <source>
        <dbReference type="Proteomes" id="UP001576776"/>
    </source>
</evidence>
<dbReference type="InterPro" id="IPR003018">
    <property type="entry name" value="GAF"/>
</dbReference>
<dbReference type="SMART" id="SM00065">
    <property type="entry name" value="GAF"/>
    <property type="match status" value="1"/>
</dbReference>
<dbReference type="InterPro" id="IPR036890">
    <property type="entry name" value="HATPase_C_sf"/>
</dbReference>
<dbReference type="PROSITE" id="PS50110">
    <property type="entry name" value="RESPONSE_REGULATORY"/>
    <property type="match status" value="1"/>
</dbReference>
<dbReference type="SMART" id="SM00116">
    <property type="entry name" value="CBS"/>
    <property type="match status" value="4"/>
</dbReference>
<feature type="domain" description="PAS" evidence="14">
    <location>
        <begin position="712"/>
        <end position="754"/>
    </location>
</feature>
<feature type="coiled-coil region" evidence="10">
    <location>
        <begin position="323"/>
        <end position="365"/>
    </location>
</feature>
<feature type="coiled-coil region" evidence="10">
    <location>
        <begin position="1"/>
        <end position="28"/>
    </location>
</feature>
<feature type="domain" description="Response regulatory" evidence="13">
    <location>
        <begin position="393"/>
        <end position="512"/>
    </location>
</feature>
<dbReference type="PANTHER" id="PTHR43304:SF1">
    <property type="entry name" value="PAC DOMAIN-CONTAINING PROTEIN"/>
    <property type="match status" value="1"/>
</dbReference>
<dbReference type="SMART" id="SM00387">
    <property type="entry name" value="HATPase_c"/>
    <property type="match status" value="1"/>
</dbReference>
<dbReference type="Pfam" id="PF00571">
    <property type="entry name" value="CBS"/>
    <property type="match status" value="4"/>
</dbReference>
<evidence type="ECO:0000313" key="17">
    <source>
        <dbReference type="EMBL" id="MFB2939378.1"/>
    </source>
</evidence>
<feature type="domain" description="Histidine kinase" evidence="12">
    <location>
        <begin position="1524"/>
        <end position="1749"/>
    </location>
</feature>
<evidence type="ECO:0000256" key="1">
    <source>
        <dbReference type="ARBA" id="ARBA00000085"/>
    </source>
</evidence>
<keyword evidence="18" id="KW-1185">Reference proteome</keyword>
<evidence type="ECO:0000256" key="7">
    <source>
        <dbReference type="ARBA" id="ARBA00023012"/>
    </source>
</evidence>
<evidence type="ECO:0000256" key="2">
    <source>
        <dbReference type="ARBA" id="ARBA00006402"/>
    </source>
</evidence>
<comment type="similarity">
    <text evidence="2">In the N-terminal section; belongs to the phytochrome family.</text>
</comment>
<dbReference type="InterPro" id="IPR013656">
    <property type="entry name" value="PAS_4"/>
</dbReference>
<feature type="domain" description="PAC" evidence="15">
    <location>
        <begin position="1213"/>
        <end position="1265"/>
    </location>
</feature>
<evidence type="ECO:0000256" key="3">
    <source>
        <dbReference type="ARBA" id="ARBA00012438"/>
    </source>
</evidence>
<feature type="domain" description="PAC" evidence="15">
    <location>
        <begin position="1340"/>
        <end position="1392"/>
    </location>
</feature>
<dbReference type="Pfam" id="PF00989">
    <property type="entry name" value="PAS"/>
    <property type="match status" value="1"/>
</dbReference>
<keyword evidence="4 8" id="KW-0597">Phosphoprotein</keyword>
<evidence type="ECO:0000259" key="16">
    <source>
        <dbReference type="PROSITE" id="PS51371"/>
    </source>
</evidence>
<dbReference type="SUPFAM" id="SSF47384">
    <property type="entry name" value="Homodimeric domain of signal transducing histidine kinase"/>
    <property type="match status" value="1"/>
</dbReference>
<dbReference type="PRINTS" id="PR00344">
    <property type="entry name" value="BCTRLSENSOR"/>
</dbReference>
<dbReference type="InterPro" id="IPR052162">
    <property type="entry name" value="Sensor_kinase/Photoreceptor"/>
</dbReference>
<dbReference type="Gene3D" id="3.10.580.10">
    <property type="entry name" value="CBS-domain"/>
    <property type="match status" value="2"/>
</dbReference>
<gene>
    <name evidence="17" type="ORF">ACE1B6_29345</name>
</gene>
<comment type="catalytic activity">
    <reaction evidence="1">
        <text>ATP + protein L-histidine = ADP + protein N-phospho-L-histidine.</text>
        <dbReference type="EC" id="2.7.13.3"/>
    </reaction>
</comment>
<dbReference type="SMART" id="SM00388">
    <property type="entry name" value="HisKA"/>
    <property type="match status" value="1"/>
</dbReference>
<dbReference type="InterPro" id="IPR000644">
    <property type="entry name" value="CBS_dom"/>
</dbReference>
<organism evidence="17 18">
    <name type="scientific">Floridaenema fluviatile BLCC-F154</name>
    <dbReference type="NCBI Taxonomy" id="3153640"/>
    <lineage>
        <taxon>Bacteria</taxon>
        <taxon>Bacillati</taxon>
        <taxon>Cyanobacteriota</taxon>
        <taxon>Cyanophyceae</taxon>
        <taxon>Oscillatoriophycideae</taxon>
        <taxon>Aerosakkonematales</taxon>
        <taxon>Aerosakkonemataceae</taxon>
        <taxon>Floridanema</taxon>
        <taxon>Floridanema fluviatile</taxon>
    </lineage>
</organism>
<dbReference type="Gene3D" id="3.40.50.2300">
    <property type="match status" value="1"/>
</dbReference>
<dbReference type="CDD" id="cd00130">
    <property type="entry name" value="PAS"/>
    <property type="match status" value="6"/>
</dbReference>
<evidence type="ECO:0000259" key="11">
    <source>
        <dbReference type="PROSITE" id="PS50046"/>
    </source>
</evidence>
<evidence type="ECO:0000259" key="14">
    <source>
        <dbReference type="PROSITE" id="PS50112"/>
    </source>
</evidence>
<feature type="domain" description="PAC" evidence="15">
    <location>
        <begin position="922"/>
        <end position="974"/>
    </location>
</feature>
<dbReference type="Pfam" id="PF01590">
    <property type="entry name" value="GAF"/>
    <property type="match status" value="1"/>
</dbReference>
<feature type="domain" description="PAS" evidence="14">
    <location>
        <begin position="1014"/>
        <end position="1042"/>
    </location>
</feature>
<dbReference type="InterPro" id="IPR013767">
    <property type="entry name" value="PAS_fold"/>
</dbReference>
<dbReference type="InterPro" id="IPR003594">
    <property type="entry name" value="HATPase_dom"/>
</dbReference>
<dbReference type="Gene3D" id="3.30.565.10">
    <property type="entry name" value="Histidine kinase-like ATPase, C-terminal domain"/>
    <property type="match status" value="1"/>
</dbReference>
<dbReference type="InterPro" id="IPR013655">
    <property type="entry name" value="PAS_fold_3"/>
</dbReference>
<proteinExistence type="inferred from homology"/>
<dbReference type="InterPro" id="IPR003661">
    <property type="entry name" value="HisK_dim/P_dom"/>
</dbReference>
<keyword evidence="10" id="KW-0175">Coiled coil</keyword>
<dbReference type="EMBL" id="JBHFNS010000094">
    <property type="protein sequence ID" value="MFB2939378.1"/>
    <property type="molecule type" value="Genomic_DNA"/>
</dbReference>
<dbReference type="Gene3D" id="1.10.287.130">
    <property type="match status" value="1"/>
</dbReference>
<evidence type="ECO:0000256" key="8">
    <source>
        <dbReference type="PROSITE-ProRule" id="PRU00169"/>
    </source>
</evidence>
<dbReference type="SMART" id="SM00091">
    <property type="entry name" value="PAS"/>
    <property type="match status" value="6"/>
</dbReference>
<dbReference type="Pfam" id="PF08448">
    <property type="entry name" value="PAS_4"/>
    <property type="match status" value="2"/>
</dbReference>
<dbReference type="InterPro" id="IPR029016">
    <property type="entry name" value="GAF-like_dom_sf"/>
</dbReference>
<feature type="domain" description="PAS" evidence="14">
    <location>
        <begin position="1393"/>
        <end position="1464"/>
    </location>
</feature>
<dbReference type="EC" id="2.7.13.3" evidence="3"/>
<accession>A0ABV4YL17</accession>
<dbReference type="NCBIfam" id="TIGR00229">
    <property type="entry name" value="sensory_box"/>
    <property type="match status" value="5"/>
</dbReference>
<feature type="coiled-coil region" evidence="10">
    <location>
        <begin position="825"/>
        <end position="857"/>
    </location>
</feature>
<dbReference type="Gene3D" id="3.30.450.40">
    <property type="match status" value="1"/>
</dbReference>
<dbReference type="InterPro" id="IPR036097">
    <property type="entry name" value="HisK_dim/P_sf"/>
</dbReference>
<dbReference type="InterPro" id="IPR035965">
    <property type="entry name" value="PAS-like_dom_sf"/>
</dbReference>
<feature type="domain" description="CBS" evidence="16">
    <location>
        <begin position="64"/>
        <end position="119"/>
    </location>
</feature>
<dbReference type="PROSITE" id="PS50113">
    <property type="entry name" value="PAC"/>
    <property type="match status" value="3"/>
</dbReference>
<dbReference type="Pfam" id="PF00512">
    <property type="entry name" value="HisKA"/>
    <property type="match status" value="1"/>
</dbReference>
<dbReference type="SUPFAM" id="SSF54631">
    <property type="entry name" value="CBS-domain pair"/>
    <property type="match status" value="2"/>
</dbReference>
<feature type="domain" description="PAS" evidence="14">
    <location>
        <begin position="1266"/>
        <end position="1336"/>
    </location>
</feature>
<dbReference type="Pfam" id="PF08447">
    <property type="entry name" value="PAS_3"/>
    <property type="match status" value="3"/>
</dbReference>
<sequence length="1755" mass="200742">MSDRHKTKNQLIAELEQLRAEIAALKQGKNSAPICISDNSDLTDIPEVCRIALSPELGAVYQAINRHPLTVTSDTVIPIVIQQMEQTHSSSVLVVDRKLLVGIFTERDLVKLISQRISLDKLTIAEVMTRQLIAISLTELQDAASVFNLMQEQKIRHLPVLDKFGLMYGLITMKTLRESLQPSDLLRLRRVKEVLVRQVTYAPPKFSLFQIVRLMAQEKVSCVVIAQTDNTEVVLPVGIITERDIVRFHTLKLDFYQTQAAMVMSTPLLPISSEDSLLQAYQLMNRYRIRRLVVCDEEGSLEGILTQSNILQAMNPAEAYTVIQLLRQEVDRLQNENIQLLQTCNRELQRQVKETGAQLAEQIEQDRLLADVTQQINRSLNLPKVLNTKLSCTVLLLAPQESDRILYQNYLNQDEEYNYQILEFSHPQAALERCEQLMPDLLLVDDLLPDMTAQEFLIELGKRIKQKPLPIIVITANDHAQIIVELLRSGAQDYLNKSQLTATKLHKTVKSVLERIQLSQEQPKQQEQEQLVSTTALHIRQFLDLNEILAATVNEVRRIFDCDRVIIYRFKPDFSGTIVVESVADPAFSMLGWEIKDDCFREHWIQAYRQGRVRAIEDIYTTTNIHPCHIEFLSNFQVRANLVVPILPGENLWGLLIAHHCTAPRHWKDTEIDFLSQLATQVSIGIQQAALVIQLQTELKERREAEVALQESEAHFRNAILNAPMPIMLHAEDGEVLLINQVWTEITGYTKSEIPTITSWINKAYRKQRNQFNAEIQQLYNQRKRVSQGEYTIATKSQKTRIWNFSSAFLGELPDGRRLVISTALDITEQQITLQQRQQAELQLQESQQRLQLSLEAAKAGSWELNLLTEELIASDQYKANLGLSSEDELSYRQLIEELIHPHDRAIMQAFVRQALEQHSRYEAEYRCIWADGSVHWLMARGQAYYKEDGTPYRMIGVTLDITDRKKIELEIFELTAELEQRVAQRTAQISQVNADLLQEIRERQRIENALRESEAKWRSLVENAPSFVLMLDREGKILFINRVLPEFSLETVIGQSVYDYVIPEYQPIQKAAVEQVFLSGEATTFEVLGYKDAQRRNLAWYETRIAPIWQDGEISAAIVISNDINNRKETEAALRKNQDRLIEAQRVAHIGNWDYDLVTGEITWTEKLFQIHNRDRTLGEPNYQENLQLYHPEDRGKLHQAVQRAITTGEPYKLILRVVLPDNLIRYIQAIGRVGYNAAGELIRLYGTAQDITENVQAEQALRNSEARFRSAFDDAATGITLAAFDGQFLRVNAAFCEFVGYSETELLATNFQAITYPDDLDLDIDYMQQTLRGELKTYQIEKRYLHKLGYPVWGLLSVSLLRNQEGKPLYFIGQIQDITDRKNTEADLKEKNRRWRSLLDNIQLIVIGLDRQGLIEYANPFFLKLTGYTEAEVLGKLWVDKFLPSTRKSEIHKVIQEIIQEVNTHSYVLNPILTKLGEERMIAWSNTLLHDVQGNAIGLISIGEDVTERYKLERMKGEFVSIVSHELRTPLTSMQAALSLLSENIVDPTSETGQNVIQIAAEGVERLVRLVNDILDLERLESGKIRLEKSCCDPAQIVKIAIDQMQEMANQERVKLSTKIDSCPIYADGDRLLQVLINLLSNAIKFSIENSTVWLKIKRIQTPEKTLSSTQLQFSIKDQGRGIPSDKLETIFERFHQIDASDSREKGGTGLGLAISRSIIQQHGGKIWVESVLGKGSTFYFTLPIGEENCNGD</sequence>
<name>A0ABV4YL17_9CYAN</name>
<dbReference type="InterPro" id="IPR001610">
    <property type="entry name" value="PAC"/>
</dbReference>
<dbReference type="InterPro" id="IPR046342">
    <property type="entry name" value="CBS_dom_sf"/>
</dbReference>
<dbReference type="InterPro" id="IPR001789">
    <property type="entry name" value="Sig_transdc_resp-reg_receiver"/>
</dbReference>
<keyword evidence="6" id="KW-0418">Kinase</keyword>
<dbReference type="InterPro" id="IPR000700">
    <property type="entry name" value="PAS-assoc_C"/>
</dbReference>
<dbReference type="SUPFAM" id="SSF55874">
    <property type="entry name" value="ATPase domain of HSP90 chaperone/DNA topoisomerase II/histidine kinase"/>
    <property type="match status" value="1"/>
</dbReference>
<evidence type="ECO:0000259" key="12">
    <source>
        <dbReference type="PROSITE" id="PS50109"/>
    </source>
</evidence>
<feature type="domain" description="CBS" evidence="16">
    <location>
        <begin position="195"/>
        <end position="255"/>
    </location>
</feature>
<dbReference type="PROSITE" id="PS51371">
    <property type="entry name" value="CBS"/>
    <property type="match status" value="4"/>
</dbReference>
<feature type="domain" description="CBS" evidence="16">
    <location>
        <begin position="264"/>
        <end position="321"/>
    </location>
</feature>
<evidence type="ECO:0000256" key="9">
    <source>
        <dbReference type="PROSITE-ProRule" id="PRU00703"/>
    </source>
</evidence>
<dbReference type="PROSITE" id="PS50112">
    <property type="entry name" value="PAS"/>
    <property type="match status" value="5"/>
</dbReference>
<dbReference type="Pfam" id="PF00072">
    <property type="entry name" value="Response_reg"/>
    <property type="match status" value="1"/>
</dbReference>
<feature type="domain" description="PAS" evidence="14">
    <location>
        <begin position="847"/>
        <end position="919"/>
    </location>
</feature>
<dbReference type="PROSITE" id="PS50109">
    <property type="entry name" value="HIS_KIN"/>
    <property type="match status" value="1"/>
</dbReference>
<evidence type="ECO:0000259" key="15">
    <source>
        <dbReference type="PROSITE" id="PS50113"/>
    </source>
</evidence>
<dbReference type="Gene3D" id="2.10.70.100">
    <property type="match status" value="2"/>
</dbReference>
<dbReference type="SUPFAM" id="SSF55785">
    <property type="entry name" value="PYP-like sensor domain (PAS domain)"/>
    <property type="match status" value="6"/>
</dbReference>
<comment type="caution">
    <text evidence="17">The sequence shown here is derived from an EMBL/GenBank/DDBJ whole genome shotgun (WGS) entry which is preliminary data.</text>
</comment>
<evidence type="ECO:0000256" key="6">
    <source>
        <dbReference type="ARBA" id="ARBA00022777"/>
    </source>
</evidence>
<dbReference type="SMART" id="SM00086">
    <property type="entry name" value="PAC"/>
    <property type="match status" value="5"/>
</dbReference>
<dbReference type="PROSITE" id="PS50046">
    <property type="entry name" value="PHYTOCHROME_2"/>
    <property type="match status" value="1"/>
</dbReference>
<dbReference type="InterPro" id="IPR004358">
    <property type="entry name" value="Sig_transdc_His_kin-like_C"/>
</dbReference>
<feature type="modified residue" description="4-aspartylphosphate" evidence="8">
    <location>
        <position position="445"/>
    </location>
</feature>
<dbReference type="CDD" id="cd17774">
    <property type="entry name" value="CBS_two-component_sensor_histidine_kinase_repeat2"/>
    <property type="match status" value="1"/>
</dbReference>
<dbReference type="Gene3D" id="3.30.450.20">
    <property type="entry name" value="PAS domain"/>
    <property type="match status" value="6"/>
</dbReference>
<evidence type="ECO:0000256" key="10">
    <source>
        <dbReference type="SAM" id="Coils"/>
    </source>
</evidence>
<evidence type="ECO:0000259" key="13">
    <source>
        <dbReference type="PROSITE" id="PS50110"/>
    </source>
</evidence>
<protein>
    <recommendedName>
        <fullName evidence="3">histidine kinase</fullName>
        <ecNumber evidence="3">2.7.13.3</ecNumber>
    </recommendedName>
</protein>
<dbReference type="Pfam" id="PF02518">
    <property type="entry name" value="HATPase_c"/>
    <property type="match status" value="1"/>
</dbReference>
<evidence type="ECO:0000256" key="4">
    <source>
        <dbReference type="ARBA" id="ARBA00022553"/>
    </source>
</evidence>